<dbReference type="PANTHER" id="PTHR39322:SF1">
    <property type="entry name" value="ISOVALERYL-HOMOSERINE LACTONE SYNTHASE"/>
    <property type="match status" value="1"/>
</dbReference>
<comment type="caution">
    <text evidence="7">The sequence shown here is derived from an EMBL/GenBank/DDBJ whole genome shotgun (WGS) entry which is preliminary data.</text>
</comment>
<sequence length="214" mass="23962">MTSIHVITDENRAGYQTVLDAYFRLRHEIFVGERGWRALERPDGRDVDAYDNDQATYLVALDNGRVIGGLRLYPTLLPHMISESFAHLVKGRDVLSGSTILECTRYFIVRERRMGRTDCRLLAAFQQFCLEEGVTEVTAVVEMWWLPRWQQAGFKVRPLGLPTLVEGQPCIAAAIQISEDSLRHVSRLAGLRGSCLVRAAEAPTVVNGVPHVAA</sequence>
<dbReference type="PRINTS" id="PR01549">
    <property type="entry name" value="AUTOINDCRSYN"/>
</dbReference>
<comment type="similarity">
    <text evidence="5 6">Belongs to the autoinducer synthase family.</text>
</comment>
<keyword evidence="4 5" id="KW-0071">Autoinducer synthesis</keyword>
<proteinExistence type="inferred from homology"/>
<evidence type="ECO:0000256" key="5">
    <source>
        <dbReference type="PROSITE-ProRule" id="PRU00533"/>
    </source>
</evidence>
<keyword evidence="3 6" id="KW-0949">S-adenosyl-L-methionine</keyword>
<dbReference type="InterPro" id="IPR001690">
    <property type="entry name" value="Autoind_synthase"/>
</dbReference>
<evidence type="ECO:0000256" key="3">
    <source>
        <dbReference type="ARBA" id="ARBA00022691"/>
    </source>
</evidence>
<protein>
    <recommendedName>
        <fullName evidence="6">Acyl-homoserine-lactone synthase</fullName>
        <ecNumber evidence="6">2.3.1.184</ecNumber>
    </recommendedName>
    <alternativeName>
        <fullName evidence="6">Autoinducer synthesis protein</fullName>
    </alternativeName>
</protein>
<dbReference type="EMBL" id="JADQDN010000006">
    <property type="protein sequence ID" value="MBF9197123.1"/>
    <property type="molecule type" value="Genomic_DNA"/>
</dbReference>
<evidence type="ECO:0000313" key="7">
    <source>
        <dbReference type="EMBL" id="MBF9197123.1"/>
    </source>
</evidence>
<evidence type="ECO:0000256" key="1">
    <source>
        <dbReference type="ARBA" id="ARBA00022654"/>
    </source>
</evidence>
<evidence type="ECO:0000256" key="4">
    <source>
        <dbReference type="ARBA" id="ARBA00022929"/>
    </source>
</evidence>
<dbReference type="InterPro" id="IPR016181">
    <property type="entry name" value="Acyl_CoA_acyltransferase"/>
</dbReference>
<evidence type="ECO:0000256" key="6">
    <source>
        <dbReference type="RuleBase" id="RU361135"/>
    </source>
</evidence>
<accession>A0ABS0HUG5</accession>
<dbReference type="PANTHER" id="PTHR39322">
    <property type="entry name" value="ACYL-HOMOSERINE-LACTONE SYNTHASE"/>
    <property type="match status" value="1"/>
</dbReference>
<evidence type="ECO:0000256" key="2">
    <source>
        <dbReference type="ARBA" id="ARBA00022679"/>
    </source>
</evidence>
<keyword evidence="2 6" id="KW-0808">Transferase</keyword>
<dbReference type="Pfam" id="PF00765">
    <property type="entry name" value="Autoind_synth"/>
    <property type="match status" value="1"/>
</dbReference>
<keyword evidence="8" id="KW-1185">Reference proteome</keyword>
<comment type="catalytic activity">
    <reaction evidence="6">
        <text>a fatty acyl-[ACP] + S-adenosyl-L-methionine = an N-acyl-L-homoserine lactone + S-methyl-5'-thioadenosine + holo-[ACP] + H(+)</text>
        <dbReference type="Rhea" id="RHEA:10096"/>
        <dbReference type="Rhea" id="RHEA-COMP:9685"/>
        <dbReference type="Rhea" id="RHEA-COMP:14125"/>
        <dbReference type="ChEBI" id="CHEBI:15378"/>
        <dbReference type="ChEBI" id="CHEBI:17509"/>
        <dbReference type="ChEBI" id="CHEBI:55474"/>
        <dbReference type="ChEBI" id="CHEBI:59789"/>
        <dbReference type="ChEBI" id="CHEBI:64479"/>
        <dbReference type="ChEBI" id="CHEBI:138651"/>
        <dbReference type="EC" id="2.3.1.184"/>
    </reaction>
</comment>
<dbReference type="RefSeq" id="WP_196264483.1">
    <property type="nucleotide sequence ID" value="NZ_JADQDN010000006.1"/>
</dbReference>
<reference evidence="7 8" key="1">
    <citation type="submission" date="2020-11" db="EMBL/GenBank/DDBJ databases">
        <authorList>
            <person name="Kim M.K."/>
        </authorList>
    </citation>
    <scope>NUCLEOTIDE SEQUENCE [LARGE SCALE GENOMIC DNA]</scope>
    <source>
        <strain evidence="7 8">BT290</strain>
    </source>
</reference>
<organism evidence="7 8">
    <name type="scientific">Microvirga terrestris</name>
    <dbReference type="NCBI Taxonomy" id="2791024"/>
    <lineage>
        <taxon>Bacteria</taxon>
        <taxon>Pseudomonadati</taxon>
        <taxon>Pseudomonadota</taxon>
        <taxon>Alphaproteobacteria</taxon>
        <taxon>Hyphomicrobiales</taxon>
        <taxon>Methylobacteriaceae</taxon>
        <taxon>Microvirga</taxon>
    </lineage>
</organism>
<evidence type="ECO:0000313" key="8">
    <source>
        <dbReference type="Proteomes" id="UP000611708"/>
    </source>
</evidence>
<dbReference type="SUPFAM" id="SSF55729">
    <property type="entry name" value="Acyl-CoA N-acyltransferases (Nat)"/>
    <property type="match status" value="1"/>
</dbReference>
<dbReference type="Gene3D" id="3.40.630.30">
    <property type="match status" value="1"/>
</dbReference>
<dbReference type="EC" id="2.3.1.184" evidence="6"/>
<dbReference type="Proteomes" id="UP000611708">
    <property type="component" value="Unassembled WGS sequence"/>
</dbReference>
<gene>
    <name evidence="7" type="ORF">I2H36_13835</name>
</gene>
<keyword evidence="1 5" id="KW-0673">Quorum sensing</keyword>
<name>A0ABS0HUG5_9HYPH</name>
<dbReference type="PROSITE" id="PS51187">
    <property type="entry name" value="AUTOINDUCER_SYNTH_2"/>
    <property type="match status" value="1"/>
</dbReference>